<feature type="chain" id="PRO_5043507514" description="glucan endo-1,3-beta-D-glucosidase" evidence="10">
    <location>
        <begin position="31"/>
        <end position="479"/>
    </location>
</feature>
<evidence type="ECO:0000259" key="11">
    <source>
        <dbReference type="SMART" id="SM00768"/>
    </source>
</evidence>
<evidence type="ECO:0000256" key="5">
    <source>
        <dbReference type="ARBA" id="ARBA00022801"/>
    </source>
</evidence>
<keyword evidence="7 9" id="KW-0326">Glycosidase</keyword>
<proteinExistence type="inferred from homology"/>
<dbReference type="Gene3D" id="3.20.20.80">
    <property type="entry name" value="Glycosidases"/>
    <property type="match status" value="1"/>
</dbReference>
<evidence type="ECO:0000256" key="8">
    <source>
        <dbReference type="RuleBase" id="RU004335"/>
    </source>
</evidence>
<dbReference type="PROSITE" id="PS00587">
    <property type="entry name" value="GLYCOSYL_HYDROL_F17"/>
    <property type="match status" value="1"/>
</dbReference>
<keyword evidence="5 9" id="KW-0378">Hydrolase</keyword>
<evidence type="ECO:0000313" key="12">
    <source>
        <dbReference type="EMBL" id="KAG9446037.1"/>
    </source>
</evidence>
<sequence>MRRGFRGNEVGVLLLLIISFVNLCGGGAAAATMSKVIGIDYGQLGDNLPSPSRSVSLIQSLKAGFVKIYDANPQILRALSKTHLKAAVMLPNELVPNISASQSLSDAWVRTNLLPFFPHTKIRILLVGNELLSPPNGNATWSHIVPAMTRLRKSLKSHGLRKIKVGTTVAMDALQTSFPPSAAAFRRDIAVPVMGPLLRFLNRTKSFFFLDAYTYFPWSSDPTRIRLDYALLEPETGVVGYTDPGTGFRYADLLDQMLDAVAYAMERVGYPDVRIWIAETGWPNGGDVDQVGANIRNAAVYNRNLARKLSAGRGTPARPGSVIRAFVFSLYNEDLKPGPGTERHWGLMYPNGTAVYEVDLTGEKPESEYAPLPPATNDEPYRGKIWCVAAEGAEKKTAAVEAAVEYACGQGNGTCDAIRPGGECYRKGRESAAWKASYAFNSYWHQFRSVGGTCYFGGLAVQTTKDLSHGRCKFPGTTV</sequence>
<dbReference type="GO" id="GO:0005975">
    <property type="term" value="P:carbohydrate metabolic process"/>
    <property type="evidence" value="ECO:0007669"/>
    <property type="project" value="InterPro"/>
</dbReference>
<keyword evidence="13" id="KW-1185">Reference proteome</keyword>
<feature type="signal peptide" evidence="10">
    <location>
        <begin position="1"/>
        <end position="30"/>
    </location>
</feature>
<dbReference type="InterPro" id="IPR012946">
    <property type="entry name" value="X8"/>
</dbReference>
<reference evidence="12 13" key="1">
    <citation type="submission" date="2021-07" db="EMBL/GenBank/DDBJ databases">
        <title>The Aristolochia fimbriata genome: insights into angiosperm evolution, floral development and chemical biosynthesis.</title>
        <authorList>
            <person name="Jiao Y."/>
        </authorList>
    </citation>
    <scope>NUCLEOTIDE SEQUENCE [LARGE SCALE GENOMIC DNA]</scope>
    <source>
        <strain evidence="12">IBCAS-2021</strain>
        <tissue evidence="12">Leaf</tissue>
    </source>
</reference>
<dbReference type="GO" id="GO:0042973">
    <property type="term" value="F:glucan endo-1,3-beta-D-glucosidase activity"/>
    <property type="evidence" value="ECO:0007669"/>
    <property type="project" value="UniProtKB-EC"/>
</dbReference>
<dbReference type="SMART" id="SM00768">
    <property type="entry name" value="X8"/>
    <property type="match status" value="1"/>
</dbReference>
<evidence type="ECO:0000256" key="6">
    <source>
        <dbReference type="ARBA" id="ARBA00023157"/>
    </source>
</evidence>
<evidence type="ECO:0000256" key="7">
    <source>
        <dbReference type="ARBA" id="ARBA00023295"/>
    </source>
</evidence>
<evidence type="ECO:0000313" key="13">
    <source>
        <dbReference type="Proteomes" id="UP000825729"/>
    </source>
</evidence>
<dbReference type="EC" id="3.2.1.39" evidence="3"/>
<organism evidence="12 13">
    <name type="scientific">Aristolochia fimbriata</name>
    <name type="common">White veined hardy Dutchman's pipe vine</name>
    <dbReference type="NCBI Taxonomy" id="158543"/>
    <lineage>
        <taxon>Eukaryota</taxon>
        <taxon>Viridiplantae</taxon>
        <taxon>Streptophyta</taxon>
        <taxon>Embryophyta</taxon>
        <taxon>Tracheophyta</taxon>
        <taxon>Spermatophyta</taxon>
        <taxon>Magnoliopsida</taxon>
        <taxon>Magnoliidae</taxon>
        <taxon>Piperales</taxon>
        <taxon>Aristolochiaceae</taxon>
        <taxon>Aristolochia</taxon>
    </lineage>
</organism>
<comment type="caution">
    <text evidence="12">The sequence shown here is derived from an EMBL/GenBank/DDBJ whole genome shotgun (WGS) entry which is preliminary data.</text>
</comment>
<feature type="domain" description="X8" evidence="11">
    <location>
        <begin position="385"/>
        <end position="474"/>
    </location>
</feature>
<evidence type="ECO:0000256" key="3">
    <source>
        <dbReference type="ARBA" id="ARBA00012780"/>
    </source>
</evidence>
<gene>
    <name evidence="12" type="ORF">H6P81_012165</name>
</gene>
<keyword evidence="4 10" id="KW-0732">Signal</keyword>
<comment type="catalytic activity">
    <reaction evidence="1">
        <text>Hydrolysis of (1-&gt;3)-beta-D-glucosidic linkages in (1-&gt;3)-beta-D-glucans.</text>
        <dbReference type="EC" id="3.2.1.39"/>
    </reaction>
</comment>
<dbReference type="EMBL" id="JAINDJ010000005">
    <property type="protein sequence ID" value="KAG9446037.1"/>
    <property type="molecule type" value="Genomic_DNA"/>
</dbReference>
<evidence type="ECO:0000256" key="4">
    <source>
        <dbReference type="ARBA" id="ARBA00022729"/>
    </source>
</evidence>
<protein>
    <recommendedName>
        <fullName evidence="3">glucan endo-1,3-beta-D-glucosidase</fullName>
        <ecNumber evidence="3">3.2.1.39</ecNumber>
    </recommendedName>
</protein>
<dbReference type="AlphaFoldDB" id="A0AAV7EEQ8"/>
<dbReference type="SUPFAM" id="SSF51445">
    <property type="entry name" value="(Trans)glycosidases"/>
    <property type="match status" value="1"/>
</dbReference>
<dbReference type="Pfam" id="PF00332">
    <property type="entry name" value="Glyco_hydro_17"/>
    <property type="match status" value="1"/>
</dbReference>
<dbReference type="InterPro" id="IPR000490">
    <property type="entry name" value="Glyco_hydro_17"/>
</dbReference>
<evidence type="ECO:0000256" key="2">
    <source>
        <dbReference type="ARBA" id="ARBA00008773"/>
    </source>
</evidence>
<name>A0AAV7EEQ8_ARIFI</name>
<accession>A0AAV7EEQ8</accession>
<evidence type="ECO:0000256" key="9">
    <source>
        <dbReference type="RuleBase" id="RU004336"/>
    </source>
</evidence>
<keyword evidence="6" id="KW-1015">Disulfide bond</keyword>
<dbReference type="InterPro" id="IPR044965">
    <property type="entry name" value="Glyco_hydro_17_plant"/>
</dbReference>
<dbReference type="InterPro" id="IPR017853">
    <property type="entry name" value="GH"/>
</dbReference>
<dbReference type="FunFam" id="3.20.20.80:FF:000005">
    <property type="entry name" value="Glucan endo-1,3-beta-glucosidase 14"/>
    <property type="match status" value="1"/>
</dbReference>
<dbReference type="PANTHER" id="PTHR32227">
    <property type="entry name" value="GLUCAN ENDO-1,3-BETA-GLUCOSIDASE BG1-RELATED-RELATED"/>
    <property type="match status" value="1"/>
</dbReference>
<dbReference type="Pfam" id="PF07983">
    <property type="entry name" value="X8"/>
    <property type="match status" value="1"/>
</dbReference>
<dbReference type="Gene3D" id="1.20.58.1040">
    <property type="match status" value="1"/>
</dbReference>
<dbReference type="Proteomes" id="UP000825729">
    <property type="component" value="Unassembled WGS sequence"/>
</dbReference>
<evidence type="ECO:0000256" key="1">
    <source>
        <dbReference type="ARBA" id="ARBA00000382"/>
    </source>
</evidence>
<comment type="similarity">
    <text evidence="2 8">Belongs to the glycosyl hydrolase 17 family.</text>
</comment>
<evidence type="ECO:0000256" key="10">
    <source>
        <dbReference type="SAM" id="SignalP"/>
    </source>
</evidence>